<dbReference type="AlphaFoldDB" id="A0A4S2AMZ8"/>
<comment type="caution">
    <text evidence="2">The sequence shown here is derived from an EMBL/GenBank/DDBJ whole genome shotgun (WGS) entry which is preliminary data.</text>
</comment>
<dbReference type="GeneID" id="93047701"/>
<feature type="transmembrane region" description="Helical" evidence="1">
    <location>
        <begin position="76"/>
        <end position="99"/>
    </location>
</feature>
<evidence type="ECO:0000313" key="2">
    <source>
        <dbReference type="EMBL" id="TGY02518.1"/>
    </source>
</evidence>
<reference evidence="2 3" key="1">
    <citation type="submission" date="2019-04" db="EMBL/GenBank/DDBJ databases">
        <title>Microbes associate with the intestines of laboratory mice.</title>
        <authorList>
            <person name="Navarre W."/>
            <person name="Wong E."/>
            <person name="Huang K."/>
            <person name="Tropini C."/>
            <person name="Ng K."/>
            <person name="Yu B."/>
        </authorList>
    </citation>
    <scope>NUCLEOTIDE SEQUENCE [LARGE SCALE GENOMIC DNA]</scope>
    <source>
        <strain evidence="2 3">NM70_E10</strain>
    </source>
</reference>
<protein>
    <submittedName>
        <fullName evidence="2">Uncharacterized protein</fullName>
    </submittedName>
</protein>
<sequence>MNRFSIVKKISCWAGYCLFAVYSSYLTAKSVAMSFELTQVWAVFVFVFIVALMAGYCLSTVIGEMQNCFNPSKSKFILGLLGFLLFWGVSFATNVHYMFMSNEGLKVINSELGIYKNYVERTVQDSKNGIKEKEAADIALCESSVQNLAGNFERECQSSVRYGFGDRAIGYLKDIEGYFARTAGKFGDQYTYEHSIFDEDKDKGDRGKTGAREVMALKEKYKIRIAENLLRRESVIRDYYKRMIPQIKDMDLIRQFINDSLYVVDIPQITEIATPDVYYQFSKVQLTNNVFHRLDKDVQTAIRQQMKENKAENVDDSDEGRYRSYPSSRMFSTFNVWDDMLHGRLPNDMKLLGWILFSLIIDIIAYVLRIMAR</sequence>
<feature type="transmembrane region" description="Helical" evidence="1">
    <location>
        <begin position="38"/>
        <end position="64"/>
    </location>
</feature>
<name>A0A4S2AMZ8_9BACE</name>
<organism evidence="2 3">
    <name type="scientific">Bacteroides acidifaciens</name>
    <dbReference type="NCBI Taxonomy" id="85831"/>
    <lineage>
        <taxon>Bacteria</taxon>
        <taxon>Pseudomonadati</taxon>
        <taxon>Bacteroidota</taxon>
        <taxon>Bacteroidia</taxon>
        <taxon>Bacteroidales</taxon>
        <taxon>Bacteroidaceae</taxon>
        <taxon>Bacteroides</taxon>
    </lineage>
</organism>
<dbReference type="EMBL" id="SRZA01000029">
    <property type="protein sequence ID" value="TGY02518.1"/>
    <property type="molecule type" value="Genomic_DNA"/>
</dbReference>
<evidence type="ECO:0000313" key="3">
    <source>
        <dbReference type="Proteomes" id="UP000305751"/>
    </source>
</evidence>
<feature type="transmembrane region" description="Helical" evidence="1">
    <location>
        <begin position="351"/>
        <end position="372"/>
    </location>
</feature>
<proteinExistence type="predicted"/>
<accession>A0A4S2AMZ8</accession>
<evidence type="ECO:0000256" key="1">
    <source>
        <dbReference type="SAM" id="Phobius"/>
    </source>
</evidence>
<keyword evidence="1" id="KW-0472">Membrane</keyword>
<gene>
    <name evidence="2" type="ORF">E5356_10465</name>
</gene>
<keyword evidence="1" id="KW-0812">Transmembrane</keyword>
<dbReference type="Proteomes" id="UP000305751">
    <property type="component" value="Unassembled WGS sequence"/>
</dbReference>
<keyword evidence="3" id="KW-1185">Reference proteome</keyword>
<dbReference type="RefSeq" id="WP_128824300.1">
    <property type="nucleotide sequence ID" value="NZ_CAJTBC010000022.1"/>
</dbReference>
<keyword evidence="1" id="KW-1133">Transmembrane helix</keyword>